<comment type="subcellular location">
    <subcellularLocation>
        <location evidence="1">Cell membrane</location>
        <topology evidence="1">Multi-pass membrane protein</topology>
    </subcellularLocation>
</comment>
<dbReference type="InterPro" id="IPR037294">
    <property type="entry name" value="ABC_BtuC-like"/>
</dbReference>
<feature type="transmembrane region" description="Helical" evidence="8">
    <location>
        <begin position="233"/>
        <end position="251"/>
    </location>
</feature>
<evidence type="ECO:0000256" key="5">
    <source>
        <dbReference type="ARBA" id="ARBA00022692"/>
    </source>
</evidence>
<evidence type="ECO:0000313" key="9">
    <source>
        <dbReference type="EMBL" id="AFK60929.1"/>
    </source>
</evidence>
<dbReference type="CDD" id="cd06550">
    <property type="entry name" value="TM_ABC_iron-siderophores_like"/>
    <property type="match status" value="1"/>
</dbReference>
<dbReference type="PANTHER" id="PTHR30472">
    <property type="entry name" value="FERRIC ENTEROBACTIN TRANSPORT SYSTEM PERMEASE PROTEIN"/>
    <property type="match status" value="1"/>
</dbReference>
<dbReference type="PANTHER" id="PTHR30472:SF27">
    <property type="entry name" value="PETROBACTIN IMPORT SYSTEM PERMEASE PROTEIN YCLN"/>
    <property type="match status" value="1"/>
</dbReference>
<feature type="transmembrane region" description="Helical" evidence="8">
    <location>
        <begin position="280"/>
        <end position="301"/>
    </location>
</feature>
<dbReference type="Proteomes" id="UP000005267">
    <property type="component" value="Chromosome"/>
</dbReference>
<keyword evidence="5 8" id="KW-0812">Transmembrane</keyword>
<dbReference type="STRING" id="1036672.TKWG_01270"/>
<reference evidence="9 10" key="1">
    <citation type="journal article" date="2011" name="J. Bacteriol.">
        <title>Whole-genome shotgun sequencing of the sulfur-oxidizing chemoautotroph Tetrathiobacter kashmirensis.</title>
        <authorList>
            <person name="Ghosh W."/>
            <person name="George A."/>
            <person name="Agarwal A."/>
            <person name="Raj P."/>
            <person name="Alam M."/>
            <person name="Pyne P."/>
            <person name="Das Gupta S.K."/>
        </authorList>
    </citation>
    <scope>NUCLEOTIDE SEQUENCE [LARGE SCALE GENOMIC DNA]</scope>
    <source>
        <strain evidence="9 10">WT001</strain>
    </source>
</reference>
<proteinExistence type="inferred from homology"/>
<sequence length="333" mass="35834">MSGYPEGHRNNKQVRPLLVGVLLLLLCFLFLVSLFLGAGDMSLAALLRFDSEAWQLLLISRLPRALALVLAGTSLAVAGLIMQMLVRNRFVEPSTAGTVESATMGILAVTLLAPGIPVLGKMLVAAMFALAGTALFLLILRRIPLRSAFLVPVVGLVLGGVVQAVTTFFAYQYDLLQALHTWTMGDFSGVLRGRYELLWVAFALSCAAYFAADRFTVLGMGEQFTTNLGLNHKRLMLIGMVLVSAISAVVVVTAGSVPFLGLLVPNVVSLIFGDNMRRSLPWVAFLGALFVLACDIVGRLIIYPHEIPIGTVVGVVGSGLFLYLLLNRRARFG</sequence>
<dbReference type="RefSeq" id="WP_014749020.1">
    <property type="nucleotide sequence ID" value="NC_017964.1"/>
</dbReference>
<dbReference type="KEGG" id="aka:TKWG_01270"/>
<keyword evidence="6 8" id="KW-1133">Transmembrane helix</keyword>
<evidence type="ECO:0000256" key="1">
    <source>
        <dbReference type="ARBA" id="ARBA00004651"/>
    </source>
</evidence>
<dbReference type="GO" id="GO:0033214">
    <property type="term" value="P:siderophore-iron import into cell"/>
    <property type="evidence" value="ECO:0007669"/>
    <property type="project" value="TreeGrafter"/>
</dbReference>
<dbReference type="Pfam" id="PF01032">
    <property type="entry name" value="FecCD"/>
    <property type="match status" value="1"/>
</dbReference>
<feature type="transmembrane region" description="Helical" evidence="8">
    <location>
        <begin position="257"/>
        <end position="273"/>
    </location>
</feature>
<feature type="transmembrane region" description="Helical" evidence="8">
    <location>
        <begin position="193"/>
        <end position="212"/>
    </location>
</feature>
<keyword evidence="4" id="KW-1003">Cell membrane</keyword>
<feature type="transmembrane region" description="Helical" evidence="8">
    <location>
        <begin position="98"/>
        <end position="116"/>
    </location>
</feature>
<evidence type="ECO:0000256" key="7">
    <source>
        <dbReference type="ARBA" id="ARBA00023136"/>
    </source>
</evidence>
<accession>I3U7E1</accession>
<keyword evidence="7 8" id="KW-0472">Membrane</keyword>
<evidence type="ECO:0000256" key="2">
    <source>
        <dbReference type="ARBA" id="ARBA00007935"/>
    </source>
</evidence>
<dbReference type="GO" id="GO:0022857">
    <property type="term" value="F:transmembrane transporter activity"/>
    <property type="evidence" value="ECO:0007669"/>
    <property type="project" value="InterPro"/>
</dbReference>
<keyword evidence="3" id="KW-0813">Transport</keyword>
<dbReference type="AlphaFoldDB" id="I3U7E1"/>
<feature type="transmembrane region" description="Helical" evidence="8">
    <location>
        <begin position="68"/>
        <end position="86"/>
    </location>
</feature>
<evidence type="ECO:0000256" key="8">
    <source>
        <dbReference type="SAM" id="Phobius"/>
    </source>
</evidence>
<dbReference type="OrthoDB" id="9811975at2"/>
<dbReference type="Gene3D" id="1.10.3470.10">
    <property type="entry name" value="ABC transporter involved in vitamin B12 uptake, BtuC"/>
    <property type="match status" value="1"/>
</dbReference>
<evidence type="ECO:0000256" key="4">
    <source>
        <dbReference type="ARBA" id="ARBA00022475"/>
    </source>
</evidence>
<organism evidence="9 10">
    <name type="scientific">Advenella kashmirensis (strain DSM 17095 / LMG 22695 / WT001)</name>
    <name type="common">Tetrathiobacter kashmirensis</name>
    <dbReference type="NCBI Taxonomy" id="1036672"/>
    <lineage>
        <taxon>Bacteria</taxon>
        <taxon>Pseudomonadati</taxon>
        <taxon>Pseudomonadota</taxon>
        <taxon>Betaproteobacteria</taxon>
        <taxon>Burkholderiales</taxon>
        <taxon>Alcaligenaceae</taxon>
    </lineage>
</organism>
<evidence type="ECO:0000256" key="6">
    <source>
        <dbReference type="ARBA" id="ARBA00022989"/>
    </source>
</evidence>
<evidence type="ECO:0000313" key="10">
    <source>
        <dbReference type="Proteomes" id="UP000005267"/>
    </source>
</evidence>
<dbReference type="InterPro" id="IPR000522">
    <property type="entry name" value="ABC_transptr_permease_BtuC"/>
</dbReference>
<evidence type="ECO:0000256" key="3">
    <source>
        <dbReference type="ARBA" id="ARBA00022448"/>
    </source>
</evidence>
<keyword evidence="10" id="KW-1185">Reference proteome</keyword>
<comment type="similarity">
    <text evidence="2">Belongs to the binding-protein-dependent transport system permease family. FecCD subfamily.</text>
</comment>
<gene>
    <name evidence="9" type="ordered locus">TKWG_01270</name>
</gene>
<feature type="transmembrane region" description="Helical" evidence="8">
    <location>
        <begin position="122"/>
        <end position="140"/>
    </location>
</feature>
<protein>
    <submittedName>
        <fullName evidence="9">Iron ABC transporter permease</fullName>
    </submittedName>
</protein>
<name>I3U7E1_ADVKW</name>
<dbReference type="GO" id="GO:0005886">
    <property type="term" value="C:plasma membrane"/>
    <property type="evidence" value="ECO:0007669"/>
    <property type="project" value="UniProtKB-SubCell"/>
</dbReference>
<reference evidence="10" key="2">
    <citation type="journal article" date="2013" name="PLoS ONE">
        <title>Genome implosion elicits host-confinement in Alcaligenaceae: evidence from the comparative genomics of Tetrathiobacter kashmirensis, a pathogen in the making.</title>
        <authorList>
            <person name="Ghosh W."/>
            <person name="Alam M."/>
            <person name="Roy C."/>
            <person name="Pyne P."/>
            <person name="George A."/>
            <person name="Chakraborty R."/>
            <person name="Majumder S."/>
            <person name="Agarwal A."/>
            <person name="Chakraborty S."/>
            <person name="Majumdar S."/>
            <person name="Gupta S.K."/>
        </authorList>
    </citation>
    <scope>NUCLEOTIDE SEQUENCE [LARGE SCALE GENOMIC DNA]</scope>
    <source>
        <strain evidence="10">WT001</strain>
    </source>
</reference>
<feature type="transmembrane region" description="Helical" evidence="8">
    <location>
        <begin position="147"/>
        <end position="173"/>
    </location>
</feature>
<dbReference type="EMBL" id="CP003555">
    <property type="protein sequence ID" value="AFK60929.1"/>
    <property type="molecule type" value="Genomic_DNA"/>
</dbReference>
<dbReference type="SUPFAM" id="SSF81345">
    <property type="entry name" value="ABC transporter involved in vitamin B12 uptake, BtuC"/>
    <property type="match status" value="1"/>
</dbReference>
<feature type="transmembrane region" description="Helical" evidence="8">
    <location>
        <begin position="307"/>
        <end position="326"/>
    </location>
</feature>
<dbReference type="HOGENOM" id="CLU_013016_3_0_4"/>